<evidence type="ECO:0000256" key="1">
    <source>
        <dbReference type="SAM" id="MobiDB-lite"/>
    </source>
</evidence>
<keyword evidence="2" id="KW-0732">Signal</keyword>
<protein>
    <submittedName>
        <fullName evidence="3">Uncharacterized protein</fullName>
    </submittedName>
</protein>
<feature type="compositionally biased region" description="Pro residues" evidence="1">
    <location>
        <begin position="102"/>
        <end position="112"/>
    </location>
</feature>
<dbReference type="OrthoDB" id="2978948at2759"/>
<feature type="chain" id="PRO_5034609900" evidence="2">
    <location>
        <begin position="23"/>
        <end position="156"/>
    </location>
</feature>
<name>A0A8H7XTE1_PSICU</name>
<accession>A0A8H7XTE1</accession>
<proteinExistence type="predicted"/>
<evidence type="ECO:0000256" key="2">
    <source>
        <dbReference type="SAM" id="SignalP"/>
    </source>
</evidence>
<gene>
    <name evidence="3" type="ORF">JR316_009053</name>
</gene>
<reference evidence="3" key="1">
    <citation type="submission" date="2021-02" db="EMBL/GenBank/DDBJ databases">
        <title>Psilocybe cubensis genome.</title>
        <authorList>
            <person name="Mckernan K.J."/>
            <person name="Crawford S."/>
            <person name="Trippe A."/>
            <person name="Kane L.T."/>
            <person name="Mclaughlin S."/>
        </authorList>
    </citation>
    <scope>NUCLEOTIDE SEQUENCE [LARGE SCALE GENOMIC DNA]</scope>
    <source>
        <strain evidence="3">MGC-MH-2018</strain>
    </source>
</reference>
<organism evidence="3">
    <name type="scientific">Psilocybe cubensis</name>
    <name type="common">Psychedelic mushroom</name>
    <name type="synonym">Stropharia cubensis</name>
    <dbReference type="NCBI Taxonomy" id="181762"/>
    <lineage>
        <taxon>Eukaryota</taxon>
        <taxon>Fungi</taxon>
        <taxon>Dikarya</taxon>
        <taxon>Basidiomycota</taxon>
        <taxon>Agaricomycotina</taxon>
        <taxon>Agaricomycetes</taxon>
        <taxon>Agaricomycetidae</taxon>
        <taxon>Agaricales</taxon>
        <taxon>Agaricineae</taxon>
        <taxon>Strophariaceae</taxon>
        <taxon>Psilocybe</taxon>
    </lineage>
</organism>
<dbReference type="EMBL" id="JAFIQS010000009">
    <property type="protein sequence ID" value="KAG5165474.1"/>
    <property type="molecule type" value="Genomic_DNA"/>
</dbReference>
<comment type="caution">
    <text evidence="3">The sequence shown here is derived from an EMBL/GenBank/DDBJ whole genome shotgun (WGS) entry which is preliminary data.</text>
</comment>
<feature type="region of interest" description="Disordered" evidence="1">
    <location>
        <begin position="92"/>
        <end position="128"/>
    </location>
</feature>
<feature type="signal peptide" evidence="2">
    <location>
        <begin position="1"/>
        <end position="22"/>
    </location>
</feature>
<evidence type="ECO:0000313" key="3">
    <source>
        <dbReference type="EMBL" id="KAG5165474.1"/>
    </source>
</evidence>
<dbReference type="AlphaFoldDB" id="A0A8H7XTE1"/>
<sequence length="156" mass="17140">MRLLNSGILALVCLLQLQLGFSQDTNPTPSCTFSCPPENLASWKLVKRPFALGFDTFYTIFDCVYATLHPTPDDIVSERKCSYNKHTGSQALEAAGDNCPPQAIPCPDPPSPDSDAQSTQAHQEPLFSNIKGEEVLPWVEGGRYLLYLSEHPPSES</sequence>